<dbReference type="InterPro" id="IPR017850">
    <property type="entry name" value="Alkaline_phosphatase_core_sf"/>
</dbReference>
<evidence type="ECO:0000256" key="1">
    <source>
        <dbReference type="ARBA" id="ARBA00008779"/>
    </source>
</evidence>
<name>A0ABV8MSN8_9NEIS</name>
<evidence type="ECO:0000313" key="3">
    <source>
        <dbReference type="EMBL" id="MFC4161283.1"/>
    </source>
</evidence>
<proteinExistence type="inferred from homology"/>
<sequence length="548" mass="60637">MSYRSVLLGAAALTALGVTGQAIAAPAKPKRVLIAVFDQMKPDYIERFGMDNLKKLRDEGVHFKDGHLGHMASETVISHNVMVSGQFPKNMGWTDEAFRDSRNLLGKGKNAIWTTGSLSREQFATLIKDANYPKLADYLHTAQPGSKFIVVGEKDYAVESVAAPTGDIAVRMSDRQKDVSKETGCDNLQGQWRYPYGVNVPSYLTEPKCGRFYINSDKGNDYGTLATPPTWLYPLDGNRFVPGNDPEHLGGDAWVADAAMAMMEKENWSGMLMTFGGIDKAGHMWGPDDAAQAPADDPAAKTQLPFIAKYADEQFGRVLQKLKDLNQLDETLIVVTADHGAVHGWHDFKGVNAANRGDNNWYWGEAVNATGLDKPVPAIQPLIDTGNVQFNYQSTTVNTWLKDDSLAKKREMAKIMRKLPGVVATYYLDGKRYKLDTATDTAAKMTASEHRWWKRNAQRLIDTMAAPSSPDVVGVLASGINYSVSGDHGGFKEDEQRVPMYIWAANIRSETPSYAFRTVDILPTVLKAMDIKQTHRNDGKAYPLKFKK</sequence>
<dbReference type="InterPro" id="IPR050738">
    <property type="entry name" value="Sulfatase"/>
</dbReference>
<dbReference type="Proteomes" id="UP001595791">
    <property type="component" value="Unassembled WGS sequence"/>
</dbReference>
<gene>
    <name evidence="3" type="ORF">ACFOW7_18245</name>
</gene>
<reference evidence="4" key="1">
    <citation type="journal article" date="2019" name="Int. J. Syst. Evol. Microbiol.">
        <title>The Global Catalogue of Microorganisms (GCM) 10K type strain sequencing project: providing services to taxonomists for standard genome sequencing and annotation.</title>
        <authorList>
            <consortium name="The Broad Institute Genomics Platform"/>
            <consortium name="The Broad Institute Genome Sequencing Center for Infectious Disease"/>
            <person name="Wu L."/>
            <person name="Ma J."/>
        </authorList>
    </citation>
    <scope>NUCLEOTIDE SEQUENCE [LARGE SCALE GENOMIC DNA]</scope>
    <source>
        <strain evidence="4">LMG 29894</strain>
    </source>
</reference>
<feature type="signal peptide" evidence="2">
    <location>
        <begin position="1"/>
        <end position="24"/>
    </location>
</feature>
<evidence type="ECO:0000256" key="2">
    <source>
        <dbReference type="SAM" id="SignalP"/>
    </source>
</evidence>
<dbReference type="SUPFAM" id="SSF53649">
    <property type="entry name" value="Alkaline phosphatase-like"/>
    <property type="match status" value="1"/>
</dbReference>
<keyword evidence="2" id="KW-0732">Signal</keyword>
<evidence type="ECO:0000313" key="4">
    <source>
        <dbReference type="Proteomes" id="UP001595791"/>
    </source>
</evidence>
<dbReference type="PANTHER" id="PTHR42693:SF33">
    <property type="entry name" value="ARYLSULFATASE"/>
    <property type="match status" value="1"/>
</dbReference>
<accession>A0ABV8MSN8</accession>
<protein>
    <submittedName>
        <fullName evidence="3">Alkaline phosphatase family protein</fullName>
    </submittedName>
</protein>
<dbReference type="PANTHER" id="PTHR42693">
    <property type="entry name" value="ARYLSULFATASE FAMILY MEMBER"/>
    <property type="match status" value="1"/>
</dbReference>
<keyword evidence="4" id="KW-1185">Reference proteome</keyword>
<feature type="chain" id="PRO_5047145882" evidence="2">
    <location>
        <begin position="25"/>
        <end position="548"/>
    </location>
</feature>
<dbReference type="EMBL" id="JBHSBU010000001">
    <property type="protein sequence ID" value="MFC4161283.1"/>
    <property type="molecule type" value="Genomic_DNA"/>
</dbReference>
<dbReference type="Pfam" id="PF01663">
    <property type="entry name" value="Phosphodiest"/>
    <property type="match status" value="1"/>
</dbReference>
<dbReference type="RefSeq" id="WP_378167043.1">
    <property type="nucleotide sequence ID" value="NZ_JBHSBU010000001.1"/>
</dbReference>
<comment type="similarity">
    <text evidence="1">Belongs to the sulfatase family.</text>
</comment>
<dbReference type="InterPro" id="IPR002591">
    <property type="entry name" value="Phosphodiest/P_Trfase"/>
</dbReference>
<comment type="caution">
    <text evidence="3">The sequence shown here is derived from an EMBL/GenBank/DDBJ whole genome shotgun (WGS) entry which is preliminary data.</text>
</comment>
<dbReference type="Gene3D" id="3.40.720.10">
    <property type="entry name" value="Alkaline Phosphatase, subunit A"/>
    <property type="match status" value="2"/>
</dbReference>
<organism evidence="3 4">
    <name type="scientific">Chitinimonas lacunae</name>
    <dbReference type="NCBI Taxonomy" id="1963018"/>
    <lineage>
        <taxon>Bacteria</taxon>
        <taxon>Pseudomonadati</taxon>
        <taxon>Pseudomonadota</taxon>
        <taxon>Betaproteobacteria</taxon>
        <taxon>Neisseriales</taxon>
        <taxon>Chitinibacteraceae</taxon>
        <taxon>Chitinimonas</taxon>
    </lineage>
</organism>